<dbReference type="Gramene" id="Os05t0159250-00">
    <property type="protein sequence ID" value="Os05t0159250-00"/>
    <property type="gene ID" value="Os05g0159250"/>
</dbReference>
<dbReference type="EMBL" id="AP014961">
    <property type="protein sequence ID" value="BAS92391.1"/>
    <property type="molecule type" value="Genomic_DNA"/>
</dbReference>
<evidence type="ECO:0000313" key="1">
    <source>
        <dbReference type="EMBL" id="BAS92391.1"/>
    </source>
</evidence>
<dbReference type="PaxDb" id="39947-A0A0P0WI92"/>
<dbReference type="Proteomes" id="UP000059680">
    <property type="component" value="Chromosome 5"/>
</dbReference>
<accession>A0A0P0WI92</accession>
<gene>
    <name evidence="1" type="ordered locus">Os05g0159250</name>
    <name evidence="1" type="ORF">OSNPB_050159250</name>
</gene>
<proteinExistence type="predicted"/>
<evidence type="ECO:0000313" key="2">
    <source>
        <dbReference type="Proteomes" id="UP000059680"/>
    </source>
</evidence>
<dbReference type="InParanoid" id="A0A0P0WI92"/>
<name>A0A0P0WI92_ORYSJ</name>
<reference evidence="1 2" key="2">
    <citation type="journal article" date="2013" name="Plant Cell Physiol.">
        <title>Rice Annotation Project Database (RAP-DB): an integrative and interactive database for rice genomics.</title>
        <authorList>
            <person name="Sakai H."/>
            <person name="Lee S.S."/>
            <person name="Tanaka T."/>
            <person name="Numa H."/>
            <person name="Kim J."/>
            <person name="Kawahara Y."/>
            <person name="Wakimoto H."/>
            <person name="Yang C.C."/>
            <person name="Iwamoto M."/>
            <person name="Abe T."/>
            <person name="Yamada Y."/>
            <person name="Muto A."/>
            <person name="Inokuchi H."/>
            <person name="Ikemura T."/>
            <person name="Matsumoto T."/>
            <person name="Sasaki T."/>
            <person name="Itoh T."/>
        </authorList>
    </citation>
    <scope>NUCLEOTIDE SEQUENCE [LARGE SCALE GENOMIC DNA]</scope>
    <source>
        <strain evidence="2">cv. Nipponbare</strain>
    </source>
</reference>
<reference evidence="1 2" key="3">
    <citation type="journal article" date="2013" name="Rice">
        <title>Improvement of the Oryza sativa Nipponbare reference genome using next generation sequence and optical map data.</title>
        <authorList>
            <person name="Kawahara Y."/>
            <person name="de la Bastide M."/>
            <person name="Hamilton J.P."/>
            <person name="Kanamori H."/>
            <person name="McCombie W.R."/>
            <person name="Ouyang S."/>
            <person name="Schwartz D.C."/>
            <person name="Tanaka T."/>
            <person name="Wu J."/>
            <person name="Zhou S."/>
            <person name="Childs K.L."/>
            <person name="Davidson R.M."/>
            <person name="Lin H."/>
            <person name="Quesada-Ocampo L."/>
            <person name="Vaillancourt B."/>
            <person name="Sakai H."/>
            <person name="Lee S.S."/>
            <person name="Kim J."/>
            <person name="Numa H."/>
            <person name="Itoh T."/>
            <person name="Buell C.R."/>
            <person name="Matsumoto T."/>
        </authorList>
    </citation>
    <scope>NUCLEOTIDE SEQUENCE [LARGE SCALE GENOMIC DNA]</scope>
    <source>
        <strain evidence="2">cv. Nipponbare</strain>
    </source>
</reference>
<keyword evidence="2" id="KW-1185">Reference proteome</keyword>
<organism evidence="1 2">
    <name type="scientific">Oryza sativa subsp. japonica</name>
    <name type="common">Rice</name>
    <dbReference type="NCBI Taxonomy" id="39947"/>
    <lineage>
        <taxon>Eukaryota</taxon>
        <taxon>Viridiplantae</taxon>
        <taxon>Streptophyta</taxon>
        <taxon>Embryophyta</taxon>
        <taxon>Tracheophyta</taxon>
        <taxon>Spermatophyta</taxon>
        <taxon>Magnoliopsida</taxon>
        <taxon>Liliopsida</taxon>
        <taxon>Poales</taxon>
        <taxon>Poaceae</taxon>
        <taxon>BOP clade</taxon>
        <taxon>Oryzoideae</taxon>
        <taxon>Oryzeae</taxon>
        <taxon>Oryzinae</taxon>
        <taxon>Oryza</taxon>
        <taxon>Oryza sativa</taxon>
    </lineage>
</organism>
<reference evidence="2" key="1">
    <citation type="journal article" date="2005" name="Nature">
        <title>The map-based sequence of the rice genome.</title>
        <authorList>
            <consortium name="International rice genome sequencing project (IRGSP)"/>
            <person name="Matsumoto T."/>
            <person name="Wu J."/>
            <person name="Kanamori H."/>
            <person name="Katayose Y."/>
            <person name="Fujisawa M."/>
            <person name="Namiki N."/>
            <person name="Mizuno H."/>
            <person name="Yamamoto K."/>
            <person name="Antonio B.A."/>
            <person name="Baba T."/>
            <person name="Sakata K."/>
            <person name="Nagamura Y."/>
            <person name="Aoki H."/>
            <person name="Arikawa K."/>
            <person name="Arita K."/>
            <person name="Bito T."/>
            <person name="Chiden Y."/>
            <person name="Fujitsuka N."/>
            <person name="Fukunaka R."/>
            <person name="Hamada M."/>
            <person name="Harada C."/>
            <person name="Hayashi A."/>
            <person name="Hijishita S."/>
            <person name="Honda M."/>
            <person name="Hosokawa S."/>
            <person name="Ichikawa Y."/>
            <person name="Idonuma A."/>
            <person name="Iijima M."/>
            <person name="Ikeda M."/>
            <person name="Ikeno M."/>
            <person name="Ito K."/>
            <person name="Ito S."/>
            <person name="Ito T."/>
            <person name="Ito Y."/>
            <person name="Ito Y."/>
            <person name="Iwabuchi A."/>
            <person name="Kamiya K."/>
            <person name="Karasawa W."/>
            <person name="Kurita K."/>
            <person name="Katagiri S."/>
            <person name="Kikuta A."/>
            <person name="Kobayashi H."/>
            <person name="Kobayashi N."/>
            <person name="Machita K."/>
            <person name="Maehara T."/>
            <person name="Masukawa M."/>
            <person name="Mizubayashi T."/>
            <person name="Mukai Y."/>
            <person name="Nagasaki H."/>
            <person name="Nagata Y."/>
            <person name="Naito S."/>
            <person name="Nakashima M."/>
            <person name="Nakama Y."/>
            <person name="Nakamichi Y."/>
            <person name="Nakamura M."/>
            <person name="Meguro A."/>
            <person name="Negishi M."/>
            <person name="Ohta I."/>
            <person name="Ohta T."/>
            <person name="Okamoto M."/>
            <person name="Ono N."/>
            <person name="Saji S."/>
            <person name="Sakaguchi M."/>
            <person name="Sakai K."/>
            <person name="Shibata M."/>
            <person name="Shimokawa T."/>
            <person name="Song J."/>
            <person name="Takazaki Y."/>
            <person name="Terasawa K."/>
            <person name="Tsugane M."/>
            <person name="Tsuji K."/>
            <person name="Ueda S."/>
            <person name="Waki K."/>
            <person name="Yamagata H."/>
            <person name="Yamamoto M."/>
            <person name="Yamamoto S."/>
            <person name="Yamane H."/>
            <person name="Yoshiki S."/>
            <person name="Yoshihara R."/>
            <person name="Yukawa K."/>
            <person name="Zhong H."/>
            <person name="Yano M."/>
            <person name="Yuan Q."/>
            <person name="Ouyang S."/>
            <person name="Liu J."/>
            <person name="Jones K.M."/>
            <person name="Gansberger K."/>
            <person name="Moffat K."/>
            <person name="Hill J."/>
            <person name="Bera J."/>
            <person name="Fadrosh D."/>
            <person name="Jin S."/>
            <person name="Johri S."/>
            <person name="Kim M."/>
            <person name="Overton L."/>
            <person name="Reardon M."/>
            <person name="Tsitrin T."/>
            <person name="Vuong H."/>
            <person name="Weaver B."/>
            <person name="Ciecko A."/>
            <person name="Tallon L."/>
            <person name="Jackson J."/>
            <person name="Pai G."/>
            <person name="Aken S.V."/>
            <person name="Utterback T."/>
            <person name="Reidmuller S."/>
            <person name="Feldblyum T."/>
            <person name="Hsiao J."/>
            <person name="Zismann V."/>
            <person name="Iobst S."/>
            <person name="de Vazeille A.R."/>
            <person name="Buell C.R."/>
            <person name="Ying K."/>
            <person name="Li Y."/>
            <person name="Lu T."/>
            <person name="Huang Y."/>
            <person name="Zhao Q."/>
            <person name="Feng Q."/>
            <person name="Zhang L."/>
            <person name="Zhu J."/>
            <person name="Weng Q."/>
            <person name="Mu J."/>
            <person name="Lu Y."/>
            <person name="Fan D."/>
            <person name="Liu Y."/>
            <person name="Guan J."/>
            <person name="Zhang Y."/>
            <person name="Yu S."/>
            <person name="Liu X."/>
            <person name="Zhang Y."/>
            <person name="Hong G."/>
            <person name="Han B."/>
            <person name="Choisne N."/>
            <person name="Demange N."/>
            <person name="Orjeda G."/>
            <person name="Samain S."/>
            <person name="Cattolico L."/>
            <person name="Pelletier E."/>
            <person name="Couloux A."/>
            <person name="Segurens B."/>
            <person name="Wincker P."/>
            <person name="D'Hont A."/>
            <person name="Scarpelli C."/>
            <person name="Weissenbach J."/>
            <person name="Salanoubat M."/>
            <person name="Quetier F."/>
            <person name="Yu Y."/>
            <person name="Kim H.R."/>
            <person name="Rambo T."/>
            <person name="Currie J."/>
            <person name="Collura K."/>
            <person name="Luo M."/>
            <person name="Yang T."/>
            <person name="Ammiraju J.S.S."/>
            <person name="Engler F."/>
            <person name="Soderlund C."/>
            <person name="Wing R.A."/>
            <person name="Palmer L.E."/>
            <person name="de la Bastide M."/>
            <person name="Spiegel L."/>
            <person name="Nascimento L."/>
            <person name="Zutavern T."/>
            <person name="O'Shaughnessy A."/>
            <person name="Dike S."/>
            <person name="Dedhia N."/>
            <person name="Preston R."/>
            <person name="Balija V."/>
            <person name="McCombie W.R."/>
            <person name="Chow T."/>
            <person name="Chen H."/>
            <person name="Chung M."/>
            <person name="Chen C."/>
            <person name="Shaw J."/>
            <person name="Wu H."/>
            <person name="Hsiao K."/>
            <person name="Chao Y."/>
            <person name="Chu M."/>
            <person name="Cheng C."/>
            <person name="Hour A."/>
            <person name="Lee P."/>
            <person name="Lin S."/>
            <person name="Lin Y."/>
            <person name="Liou J."/>
            <person name="Liu S."/>
            <person name="Hsing Y."/>
            <person name="Raghuvanshi S."/>
            <person name="Mohanty A."/>
            <person name="Bharti A.K."/>
            <person name="Gaur A."/>
            <person name="Gupta V."/>
            <person name="Kumar D."/>
            <person name="Ravi V."/>
            <person name="Vij S."/>
            <person name="Kapur A."/>
            <person name="Khurana P."/>
            <person name="Khurana P."/>
            <person name="Khurana J.P."/>
            <person name="Tyagi A.K."/>
            <person name="Gaikwad K."/>
            <person name="Singh A."/>
            <person name="Dalal V."/>
            <person name="Srivastava S."/>
            <person name="Dixit A."/>
            <person name="Pal A.K."/>
            <person name="Ghazi I.A."/>
            <person name="Yadav M."/>
            <person name="Pandit A."/>
            <person name="Bhargava A."/>
            <person name="Sureshbabu K."/>
            <person name="Batra K."/>
            <person name="Sharma T.R."/>
            <person name="Mohapatra T."/>
            <person name="Singh N.K."/>
            <person name="Messing J."/>
            <person name="Nelson A.B."/>
            <person name="Fuks G."/>
            <person name="Kavchok S."/>
            <person name="Keizer G."/>
            <person name="Linton E."/>
            <person name="Llaca V."/>
            <person name="Song R."/>
            <person name="Tanyolac B."/>
            <person name="Young S."/>
            <person name="Ho-Il K."/>
            <person name="Hahn J.H."/>
            <person name="Sangsakoo G."/>
            <person name="Vanavichit A."/>
            <person name="de Mattos Luiz.A.T."/>
            <person name="Zimmer P.D."/>
            <person name="Malone G."/>
            <person name="Dellagostin O."/>
            <person name="de Oliveira A.C."/>
            <person name="Bevan M."/>
            <person name="Bancroft I."/>
            <person name="Minx P."/>
            <person name="Cordum H."/>
            <person name="Wilson R."/>
            <person name="Cheng Z."/>
            <person name="Jin W."/>
            <person name="Jiang J."/>
            <person name="Leong S.A."/>
            <person name="Iwama H."/>
            <person name="Gojobori T."/>
            <person name="Itoh T."/>
            <person name="Niimura Y."/>
            <person name="Fujii Y."/>
            <person name="Habara T."/>
            <person name="Sakai H."/>
            <person name="Sato Y."/>
            <person name="Wilson G."/>
            <person name="Kumar K."/>
            <person name="McCouch S."/>
            <person name="Juretic N."/>
            <person name="Hoen D."/>
            <person name="Wright S."/>
            <person name="Bruskiewich R."/>
            <person name="Bureau T."/>
            <person name="Miyao A."/>
            <person name="Hirochika H."/>
            <person name="Nishikawa T."/>
            <person name="Kadowaki K."/>
            <person name="Sugiura M."/>
            <person name="Burr B."/>
            <person name="Sasaki T."/>
        </authorList>
    </citation>
    <scope>NUCLEOTIDE SEQUENCE [LARGE SCALE GENOMIC DNA]</scope>
    <source>
        <strain evidence="2">cv. Nipponbare</strain>
    </source>
</reference>
<sequence>MSIMYRAFSKPSLLTGPFCPANKCMMFYHQYFQFSATQQAAKQTSFEELQGSVLEVHKLVDLDIQGIGRDAV</sequence>
<protein>
    <submittedName>
        <fullName evidence="1">Os05g0159250 protein</fullName>
    </submittedName>
</protein>
<dbReference type="AlphaFoldDB" id="A0A0P0WI92"/>